<dbReference type="InterPro" id="IPR015590">
    <property type="entry name" value="Aldehyde_DH_dom"/>
</dbReference>
<evidence type="ECO:0000313" key="3">
    <source>
        <dbReference type="EMBL" id="OCA91826.1"/>
    </source>
</evidence>
<dbReference type="InterPro" id="IPR016163">
    <property type="entry name" value="Ald_DH_C"/>
</dbReference>
<dbReference type="InterPro" id="IPR016162">
    <property type="entry name" value="Ald_DH_N"/>
</dbReference>
<organism evidence="3 4">
    <name type="scientific">Pseudobacillus wudalianchiensis</name>
    <dbReference type="NCBI Taxonomy" id="1743143"/>
    <lineage>
        <taxon>Bacteria</taxon>
        <taxon>Bacillati</taxon>
        <taxon>Bacillota</taxon>
        <taxon>Bacilli</taxon>
        <taxon>Bacillales</taxon>
        <taxon>Bacillaceae</taxon>
        <taxon>Pseudobacillus</taxon>
    </lineage>
</organism>
<evidence type="ECO:0000259" key="2">
    <source>
        <dbReference type="Pfam" id="PF00171"/>
    </source>
</evidence>
<dbReference type="Pfam" id="PF00171">
    <property type="entry name" value="Aldedh"/>
    <property type="match status" value="1"/>
</dbReference>
<evidence type="ECO:0000313" key="4">
    <source>
        <dbReference type="Proteomes" id="UP000092578"/>
    </source>
</evidence>
<feature type="domain" description="Aldehyde dehydrogenase" evidence="2">
    <location>
        <begin position="14"/>
        <end position="275"/>
    </location>
</feature>
<dbReference type="Proteomes" id="UP000092578">
    <property type="component" value="Unassembled WGS sequence"/>
</dbReference>
<dbReference type="PANTHER" id="PTHR11699">
    <property type="entry name" value="ALDEHYDE DEHYDROGENASE-RELATED"/>
    <property type="match status" value="1"/>
</dbReference>
<gene>
    <name evidence="3" type="ORF">A8F95_19885</name>
</gene>
<accession>A0A1B9B6U8</accession>
<dbReference type="Gene3D" id="3.40.605.10">
    <property type="entry name" value="Aldehyde Dehydrogenase, Chain A, domain 1"/>
    <property type="match status" value="1"/>
</dbReference>
<dbReference type="SUPFAM" id="SSF53720">
    <property type="entry name" value="ALDH-like"/>
    <property type="match status" value="1"/>
</dbReference>
<dbReference type="AlphaFoldDB" id="A0A1B9B6U8"/>
<name>A0A1B9B6U8_9BACI</name>
<comment type="caution">
    <text evidence="3">The sequence shown here is derived from an EMBL/GenBank/DDBJ whole genome shotgun (WGS) entry which is preliminary data.</text>
</comment>
<dbReference type="RefSeq" id="WP_065409802.1">
    <property type="nucleotide sequence ID" value="NZ_MAYT01000005.1"/>
</dbReference>
<protein>
    <recommendedName>
        <fullName evidence="2">Aldehyde dehydrogenase domain-containing protein</fullName>
    </recommendedName>
</protein>
<keyword evidence="1" id="KW-0560">Oxidoreductase</keyword>
<proteinExistence type="predicted"/>
<dbReference type="InterPro" id="IPR016161">
    <property type="entry name" value="Ald_DH/histidinol_DH"/>
</dbReference>
<dbReference type="GO" id="GO:0016620">
    <property type="term" value="F:oxidoreductase activity, acting on the aldehyde or oxo group of donors, NAD or NADP as acceptor"/>
    <property type="evidence" value="ECO:0007669"/>
    <property type="project" value="InterPro"/>
</dbReference>
<dbReference type="EMBL" id="MAYT01000005">
    <property type="protein sequence ID" value="OCA91826.1"/>
    <property type="molecule type" value="Genomic_DNA"/>
</dbReference>
<evidence type="ECO:0000256" key="1">
    <source>
        <dbReference type="ARBA" id="ARBA00023002"/>
    </source>
</evidence>
<sequence length="509" mass="54706">MTAVIDRDLLAIQEMREAVRKAKEAQQRYLSYSQEQVDHIVKAVADAAYAKSYELAVMAVEETGMGVAEHKKIKNEVGSKAVYESIKDEKTVGIVREDTEKKIVEIAAPFGVVAAIIPTTNPTSTAFFKTLIALKTRNAIVVSPHPYAVKCTIEALKVCEKAAVEAGAPEGLIGWLSYASMEATQSLMKHPDVHLILATGGGGLVKAAYSSGKPAYGVGPGNVPVYIEKTANIQKAASMIVDSKSFDYGTICATEQAIIVDKNILSITLQELKKNGAYLLNQEEKIRMEKVISPVPGKVNPKIVGKSPAFIASLAGIDIDDSVRLFVAEETKIGKDVPFSLEKLSPIFALYTAENKDEAKQLCSRLLDLGGRGHSLSIHTEDDKVAREFAVEMPVSRILVNTLSSVGAVGGTTGLAPSMTLGCGSFGGNITSDNITARHLLNIKRMAYGIKEVSIPRKGTYQTSSDLKVNNTDTEQVVKSVIASMGKSGQVDVKEVAELVNKVIEQYSK</sequence>
<reference evidence="4" key="1">
    <citation type="submission" date="2016-05" db="EMBL/GenBank/DDBJ databases">
        <authorList>
            <person name="Liu B."/>
            <person name="Wang J."/>
            <person name="Zhu Y."/>
            <person name="Liu G."/>
            <person name="Chen Q."/>
            <person name="Chen Z."/>
            <person name="Lan J."/>
            <person name="Che J."/>
            <person name="Ge C."/>
            <person name="Shi H."/>
            <person name="Pan Z."/>
            <person name="Liu X."/>
        </authorList>
    </citation>
    <scope>NUCLEOTIDE SEQUENCE [LARGE SCALE GENOMIC DNA]</scope>
    <source>
        <strain evidence="4">FJAT-27215</strain>
    </source>
</reference>
<keyword evidence="4" id="KW-1185">Reference proteome</keyword>
<dbReference type="Gene3D" id="3.40.309.10">
    <property type="entry name" value="Aldehyde Dehydrogenase, Chain A, domain 2"/>
    <property type="match status" value="1"/>
</dbReference>
<dbReference type="CDD" id="cd07122">
    <property type="entry name" value="ALDH_F20_ACDH"/>
    <property type="match status" value="1"/>
</dbReference>